<proteinExistence type="predicted"/>
<dbReference type="EMBL" id="JAEHOC010000003">
    <property type="protein sequence ID" value="KAG2443755.1"/>
    <property type="molecule type" value="Genomic_DNA"/>
</dbReference>
<feature type="compositionally biased region" description="Basic and acidic residues" evidence="1">
    <location>
        <begin position="186"/>
        <end position="195"/>
    </location>
</feature>
<dbReference type="OrthoDB" id="522718at2759"/>
<accession>A0A835WAF2</accession>
<protein>
    <submittedName>
        <fullName evidence="2">Uncharacterized protein</fullName>
    </submittedName>
</protein>
<sequence>MAAYAHNDGAPDVSQAFQNTVLVKNWYEDRFQAQVASATGRTLKELPTHERVVHKALPPGHPGLFQTTKQAAEEKLLTTPPPAKINKPSMYTEANVAERLQTYGLSDSIHYTIGPNAAAEASRPPVHNLTTTNKEFYEMKPEAARAADPDTFRASGPSPFAKTGVCAKSIQGETSDQTGAAGGKGARGEITRRPGESGNPYGVSVYVDEYGKWGGAIQGMPLTETRARMQTKYFP</sequence>
<evidence type="ECO:0000313" key="3">
    <source>
        <dbReference type="Proteomes" id="UP000650467"/>
    </source>
</evidence>
<keyword evidence="3" id="KW-1185">Reference proteome</keyword>
<gene>
    <name evidence="2" type="ORF">HXX76_002101</name>
</gene>
<comment type="caution">
    <text evidence="2">The sequence shown here is derived from an EMBL/GenBank/DDBJ whole genome shotgun (WGS) entry which is preliminary data.</text>
</comment>
<dbReference type="Proteomes" id="UP000650467">
    <property type="component" value="Unassembled WGS sequence"/>
</dbReference>
<evidence type="ECO:0000313" key="2">
    <source>
        <dbReference type="EMBL" id="KAG2443755.1"/>
    </source>
</evidence>
<dbReference type="AlphaFoldDB" id="A0A835WAF2"/>
<reference evidence="2" key="1">
    <citation type="journal article" date="2020" name="bioRxiv">
        <title>Comparative genomics of Chlamydomonas.</title>
        <authorList>
            <person name="Craig R.J."/>
            <person name="Hasan A.R."/>
            <person name="Ness R.W."/>
            <person name="Keightley P.D."/>
        </authorList>
    </citation>
    <scope>NUCLEOTIDE SEQUENCE</scope>
    <source>
        <strain evidence="2">SAG 7.73</strain>
    </source>
</reference>
<feature type="region of interest" description="Disordered" evidence="1">
    <location>
        <begin position="170"/>
        <end position="201"/>
    </location>
</feature>
<organism evidence="2 3">
    <name type="scientific">Chlamydomonas incerta</name>
    <dbReference type="NCBI Taxonomy" id="51695"/>
    <lineage>
        <taxon>Eukaryota</taxon>
        <taxon>Viridiplantae</taxon>
        <taxon>Chlorophyta</taxon>
        <taxon>core chlorophytes</taxon>
        <taxon>Chlorophyceae</taxon>
        <taxon>CS clade</taxon>
        <taxon>Chlamydomonadales</taxon>
        <taxon>Chlamydomonadaceae</taxon>
        <taxon>Chlamydomonas</taxon>
    </lineage>
</organism>
<name>A0A835WAF2_CHLIN</name>
<evidence type="ECO:0000256" key="1">
    <source>
        <dbReference type="SAM" id="MobiDB-lite"/>
    </source>
</evidence>